<keyword evidence="6 7" id="KW-0694">RNA-binding</keyword>
<dbReference type="InterPro" id="IPR022966">
    <property type="entry name" value="RNase_II/R_CS"/>
</dbReference>
<dbReference type="SUPFAM" id="SSF50249">
    <property type="entry name" value="Nucleic acid-binding proteins"/>
    <property type="match status" value="3"/>
</dbReference>
<keyword evidence="2 7" id="KW-0963">Cytoplasm</keyword>
<dbReference type="InterPro" id="IPR040476">
    <property type="entry name" value="CSD2"/>
</dbReference>
<dbReference type="PANTHER" id="PTHR23355:SF9">
    <property type="entry name" value="DIS3-LIKE EXONUCLEASE 2"/>
    <property type="match status" value="1"/>
</dbReference>
<dbReference type="Pfam" id="PF17876">
    <property type="entry name" value="CSD2"/>
    <property type="match status" value="1"/>
</dbReference>
<organism evidence="9 10">
    <name type="scientific">Xylanibacter ruminicola</name>
    <name type="common">Prevotella ruminicola</name>
    <dbReference type="NCBI Taxonomy" id="839"/>
    <lineage>
        <taxon>Bacteria</taxon>
        <taxon>Pseudomonadati</taxon>
        <taxon>Bacteroidota</taxon>
        <taxon>Bacteroidia</taxon>
        <taxon>Bacteroidales</taxon>
        <taxon>Prevotellaceae</taxon>
        <taxon>Xylanibacter</taxon>
    </lineage>
</organism>
<dbReference type="InterPro" id="IPR004476">
    <property type="entry name" value="RNase_II/RNase_R"/>
</dbReference>
<comment type="function">
    <text evidence="7">3'-5' exoribonuclease that releases 5'-nucleoside monophosphates and is involved in maturation of structured RNAs.</text>
</comment>
<evidence type="ECO:0000256" key="2">
    <source>
        <dbReference type="ARBA" id="ARBA00022490"/>
    </source>
</evidence>
<dbReference type="GO" id="GO:0006402">
    <property type="term" value="P:mRNA catabolic process"/>
    <property type="evidence" value="ECO:0007669"/>
    <property type="project" value="TreeGrafter"/>
</dbReference>
<evidence type="ECO:0000313" key="9">
    <source>
        <dbReference type="EMBL" id="SDZ97794.1"/>
    </source>
</evidence>
<evidence type="ECO:0000256" key="3">
    <source>
        <dbReference type="ARBA" id="ARBA00022722"/>
    </source>
</evidence>
<accession>A0A1H3XGJ3</accession>
<dbReference type="EMBL" id="FNRF01000001">
    <property type="protein sequence ID" value="SDZ97794.1"/>
    <property type="molecule type" value="Genomic_DNA"/>
</dbReference>
<evidence type="ECO:0000259" key="8">
    <source>
        <dbReference type="PROSITE" id="PS50126"/>
    </source>
</evidence>
<evidence type="ECO:0000256" key="1">
    <source>
        <dbReference type="ARBA" id="ARBA00001849"/>
    </source>
</evidence>
<dbReference type="SMART" id="SM00955">
    <property type="entry name" value="RNB"/>
    <property type="match status" value="1"/>
</dbReference>
<keyword evidence="4 7" id="KW-0378">Hydrolase</keyword>
<evidence type="ECO:0000256" key="7">
    <source>
        <dbReference type="HAMAP-Rule" id="MF_01895"/>
    </source>
</evidence>
<name>A0A1H3XGJ3_XYLRU</name>
<dbReference type="CDD" id="cd04471">
    <property type="entry name" value="S1_RNase_R"/>
    <property type="match status" value="1"/>
</dbReference>
<evidence type="ECO:0000256" key="6">
    <source>
        <dbReference type="ARBA" id="ARBA00022884"/>
    </source>
</evidence>
<keyword evidence="5 7" id="KW-0269">Exonuclease</keyword>
<sequence length="713" mass="81831">MGKKKGGKRLGKKQVSELLQNLFQHNPNETFSFKQIFKVLKLDTHPLKMLAIDVMEEMAWDDFLLKVSDNSYKLNLKTQVQEGIFHRKANGRNSFVPDDGGTPVFVAERNSMSAMDGDHVKVSLMARRDKHIKEAMVIEIVKRAHDTIVGKLRVEKDIAFLVTADSTIVHDIIIPKRKLKGGKTDDKAVVKIIQWPDQDHKNIIGQVIDILGKTGENNAEMHAILAQYNLPYKYPKNVEEAAEKIDAAITPEEIARREDFRDVFTCTIDPKDAKDFDDALSIRKTDKGLWEVGVHIADVSHYVKEGSTIDKEAYARATSIYLVDRTIPMLPERLCNFICSLRPDEEKLCYSVIFKMDDEANIKDWHLAHTVIKSDRRYAYEEVQQIIEEGKGENAEFLLKLDALAKKLREARFKNGSVKFDREELHFDIDETGKPIRAYFKVSKDANKLIEEFMLLANKTVAESIGRVKKGVKAKTLPYRIHDQPDPQKLENLREFVAKFGYKVKTAGTKGAITKSLNTLMSQAEGTREQNAIETVALRAMMKAKYSVHNIGHYGLAFDYYTHFTSPIRRYPDMMVHRLLTKYQDGARSANKDKYEEFCEHCSDMEQISMNAERDSIKYKMVEFMADKIGNTYDAHISGIQSYGIYAQIDETHCEGMIPIRDLGNDYYDFDEKNYMIVGRRHHTKYQLGDPIRIQVARANLERKQLDFTLADD</sequence>
<keyword evidence="3 7" id="KW-0540">Nuclease</keyword>
<comment type="similarity">
    <text evidence="7">Belongs to the RNR ribonuclease family. RNase R subfamily.</text>
</comment>
<dbReference type="GO" id="GO:0008859">
    <property type="term" value="F:exoribonuclease II activity"/>
    <property type="evidence" value="ECO:0007669"/>
    <property type="project" value="UniProtKB-UniRule"/>
</dbReference>
<dbReference type="HAMAP" id="MF_01895">
    <property type="entry name" value="RNase_R"/>
    <property type="match status" value="1"/>
</dbReference>
<feature type="domain" description="S1 motif" evidence="8">
    <location>
        <begin position="630"/>
        <end position="711"/>
    </location>
</feature>
<dbReference type="SMART" id="SM00316">
    <property type="entry name" value="S1"/>
    <property type="match status" value="1"/>
</dbReference>
<dbReference type="GO" id="GO:0005829">
    <property type="term" value="C:cytosol"/>
    <property type="evidence" value="ECO:0007669"/>
    <property type="project" value="TreeGrafter"/>
</dbReference>
<gene>
    <name evidence="7" type="primary">rnr</name>
    <name evidence="9" type="ORF">SAMN05216462_0182</name>
</gene>
<dbReference type="AlphaFoldDB" id="A0A1H3XGJ3"/>
<dbReference type="Pfam" id="PF00575">
    <property type="entry name" value="S1"/>
    <property type="match status" value="1"/>
</dbReference>
<dbReference type="OrthoDB" id="9764149at2"/>
<dbReference type="InterPro" id="IPR011805">
    <property type="entry name" value="RNase_R"/>
</dbReference>
<dbReference type="RefSeq" id="WP_074759827.1">
    <property type="nucleotide sequence ID" value="NZ_FNRF01000001.1"/>
</dbReference>
<dbReference type="GO" id="GO:0003723">
    <property type="term" value="F:RNA binding"/>
    <property type="evidence" value="ECO:0007669"/>
    <property type="project" value="UniProtKB-UniRule"/>
</dbReference>
<dbReference type="PANTHER" id="PTHR23355">
    <property type="entry name" value="RIBONUCLEASE"/>
    <property type="match status" value="1"/>
</dbReference>
<comment type="catalytic activity">
    <reaction evidence="1 7">
        <text>Exonucleolytic cleavage in the 3'- to 5'-direction to yield nucleoside 5'-phosphates.</text>
        <dbReference type="EC" id="3.1.13.1"/>
    </reaction>
</comment>
<dbReference type="NCBIfam" id="TIGR02063">
    <property type="entry name" value="RNase_R"/>
    <property type="match status" value="1"/>
</dbReference>
<protein>
    <recommendedName>
        <fullName evidence="7">Ribonuclease R</fullName>
        <shortName evidence="7">RNase R</shortName>
        <ecNumber evidence="7">3.1.13.1</ecNumber>
    </recommendedName>
</protein>
<dbReference type="PROSITE" id="PS50126">
    <property type="entry name" value="S1"/>
    <property type="match status" value="1"/>
</dbReference>
<dbReference type="InterPro" id="IPR050180">
    <property type="entry name" value="RNR_Ribonuclease"/>
</dbReference>
<dbReference type="NCBIfam" id="TIGR00358">
    <property type="entry name" value="3_prime_RNase"/>
    <property type="match status" value="1"/>
</dbReference>
<dbReference type="Proteomes" id="UP000182257">
    <property type="component" value="Unassembled WGS sequence"/>
</dbReference>
<dbReference type="Pfam" id="PF00773">
    <property type="entry name" value="RNB"/>
    <property type="match status" value="1"/>
</dbReference>
<comment type="subcellular location">
    <subcellularLocation>
        <location evidence="7">Cytoplasm</location>
    </subcellularLocation>
</comment>
<dbReference type="InterPro" id="IPR012340">
    <property type="entry name" value="NA-bd_OB-fold"/>
</dbReference>
<evidence type="ECO:0000256" key="5">
    <source>
        <dbReference type="ARBA" id="ARBA00022839"/>
    </source>
</evidence>
<evidence type="ECO:0000313" key="10">
    <source>
        <dbReference type="Proteomes" id="UP000182257"/>
    </source>
</evidence>
<dbReference type="PROSITE" id="PS01175">
    <property type="entry name" value="RIBONUCLEASE_II"/>
    <property type="match status" value="1"/>
</dbReference>
<reference evidence="9 10" key="1">
    <citation type="submission" date="2016-10" db="EMBL/GenBank/DDBJ databases">
        <authorList>
            <person name="de Groot N.N."/>
        </authorList>
    </citation>
    <scope>NUCLEOTIDE SEQUENCE [LARGE SCALE GENOMIC DNA]</scope>
    <source>
        <strain evidence="9 10">D31d</strain>
    </source>
</reference>
<proteinExistence type="inferred from homology"/>
<dbReference type="InterPro" id="IPR001900">
    <property type="entry name" value="RNase_II/R"/>
</dbReference>
<dbReference type="InterPro" id="IPR003029">
    <property type="entry name" value="S1_domain"/>
</dbReference>
<dbReference type="Gene3D" id="2.40.50.140">
    <property type="entry name" value="Nucleic acid-binding proteins"/>
    <property type="match status" value="2"/>
</dbReference>
<evidence type="ECO:0000256" key="4">
    <source>
        <dbReference type="ARBA" id="ARBA00022801"/>
    </source>
</evidence>
<dbReference type="EC" id="3.1.13.1" evidence="7"/>